<keyword evidence="3" id="KW-0472">Membrane</keyword>
<dbReference type="Proteomes" id="UP000618818">
    <property type="component" value="Unassembled WGS sequence"/>
</dbReference>
<evidence type="ECO:0000313" key="5">
    <source>
        <dbReference type="Proteomes" id="UP000618818"/>
    </source>
</evidence>
<organism evidence="4 5">
    <name type="scientific">Nocardioides cavernae</name>
    <dbReference type="NCBI Taxonomy" id="1921566"/>
    <lineage>
        <taxon>Bacteria</taxon>
        <taxon>Bacillati</taxon>
        <taxon>Actinomycetota</taxon>
        <taxon>Actinomycetes</taxon>
        <taxon>Propionibacteriales</taxon>
        <taxon>Nocardioidaceae</taxon>
        <taxon>Nocardioides</taxon>
    </lineage>
</organism>
<keyword evidence="3" id="KW-1133">Transmembrane helix</keyword>
<feature type="transmembrane region" description="Helical" evidence="3">
    <location>
        <begin position="174"/>
        <end position="197"/>
    </location>
</feature>
<reference evidence="4 5" key="1">
    <citation type="submission" date="2020-09" db="EMBL/GenBank/DDBJ databases">
        <title>novel species in genus Nocardioides.</title>
        <authorList>
            <person name="Zhang G."/>
        </authorList>
    </citation>
    <scope>NUCLEOTIDE SEQUENCE [LARGE SCALE GENOMIC DNA]</scope>
    <source>
        <strain evidence="4 5">KCTC 39551</strain>
    </source>
</reference>
<gene>
    <name evidence="4" type="ORF">IEZ26_14585</name>
</gene>
<feature type="region of interest" description="Disordered" evidence="2">
    <location>
        <begin position="123"/>
        <end position="144"/>
    </location>
</feature>
<evidence type="ECO:0000313" key="4">
    <source>
        <dbReference type="EMBL" id="MBD3925857.1"/>
    </source>
</evidence>
<protein>
    <submittedName>
        <fullName evidence="4">Uncharacterized protein</fullName>
    </submittedName>
</protein>
<dbReference type="RefSeq" id="WP_191195719.1">
    <property type="nucleotide sequence ID" value="NZ_JACXYZ010000002.1"/>
</dbReference>
<feature type="coiled-coil region" evidence="1">
    <location>
        <begin position="78"/>
        <end position="105"/>
    </location>
</feature>
<feature type="compositionally biased region" description="Basic and acidic residues" evidence="2">
    <location>
        <begin position="123"/>
        <end position="137"/>
    </location>
</feature>
<proteinExistence type="predicted"/>
<comment type="caution">
    <text evidence="4">The sequence shown here is derived from an EMBL/GenBank/DDBJ whole genome shotgun (WGS) entry which is preliminary data.</text>
</comment>
<keyword evidence="3" id="KW-0812">Transmembrane</keyword>
<sequence length="448" mass="49544">MAQRRAGLEAELEELDGAYAEAQSRATESLKDEIATEIAEGQQQVSEQQSVVQGRQDEICTTLESVPEKLSPIGPNPCEDAKRALEAADDALATFERTLTEAEDDAAVLGDPDLTNEQKLERLGEDGGLAPERREIDNTESELAQAKAEERSLQEAQGSWSGRVVNLWARSWTWLVWAALLLVLAPGFLRTVSYFALMPLVKRAHSPIHLASGSENEAASLRTTAAHRTLTVRLDDGEVLSARSEHVRPVQGMIRSRLLYDWSSPFISFAAGLYGLSRITGDGDATTATLATPDDPNAYLMRIDFRDHPGLVMRPRHVVGVIGSPDLETRWRWGIQSLATWQVRYIMFAGTGSLIVQGRGDVVATNPDGRSTRMEQNLVMGFDSRLVVGVNRTEVFWPYLWRRTPLVDDEFVGSHPLFWQKSSEDGPSNPIAKVFDAFYSAFGKVLGF</sequence>
<name>A0ABR8NCI9_9ACTN</name>
<evidence type="ECO:0000256" key="2">
    <source>
        <dbReference type="SAM" id="MobiDB-lite"/>
    </source>
</evidence>
<evidence type="ECO:0000256" key="1">
    <source>
        <dbReference type="SAM" id="Coils"/>
    </source>
</evidence>
<accession>A0ABR8NCI9</accession>
<keyword evidence="5" id="KW-1185">Reference proteome</keyword>
<dbReference type="EMBL" id="JACXYZ010000002">
    <property type="protein sequence ID" value="MBD3925857.1"/>
    <property type="molecule type" value="Genomic_DNA"/>
</dbReference>
<evidence type="ECO:0000256" key="3">
    <source>
        <dbReference type="SAM" id="Phobius"/>
    </source>
</evidence>
<keyword evidence="1" id="KW-0175">Coiled coil</keyword>